<comment type="caution">
    <text evidence="2">The sequence shown here is derived from an EMBL/GenBank/DDBJ whole genome shotgun (WGS) entry which is preliminary data.</text>
</comment>
<protein>
    <submittedName>
        <fullName evidence="2">Non-ribosomal peptide synthetase</fullName>
    </submittedName>
</protein>
<feature type="non-terminal residue" evidence="2">
    <location>
        <position position="213"/>
    </location>
</feature>
<evidence type="ECO:0000313" key="2">
    <source>
        <dbReference type="EMBL" id="MBM7127904.1"/>
    </source>
</evidence>
<gene>
    <name evidence="2" type="ORF">ISS99_00075</name>
</gene>
<feature type="non-terminal residue" evidence="2">
    <location>
        <position position="1"/>
    </location>
</feature>
<dbReference type="CDD" id="cd19531">
    <property type="entry name" value="LCL_NRPS-like"/>
    <property type="match status" value="1"/>
</dbReference>
<reference evidence="2" key="1">
    <citation type="submission" date="2020-10" db="EMBL/GenBank/DDBJ databases">
        <title>Phylogeny of dyella-like bacteria.</title>
        <authorList>
            <person name="Fu J."/>
        </authorList>
    </citation>
    <scope>NUCLEOTIDE SEQUENCE</scope>
    <source>
        <strain evidence="2">DHON07</strain>
    </source>
</reference>
<keyword evidence="3" id="KW-1185">Reference proteome</keyword>
<dbReference type="Gene3D" id="3.30.559.30">
    <property type="entry name" value="Nonribosomal peptide synthetase, condensation domain"/>
    <property type="match status" value="1"/>
</dbReference>
<dbReference type="InterPro" id="IPR001242">
    <property type="entry name" value="Condensation_dom"/>
</dbReference>
<dbReference type="PANTHER" id="PTHR45398:SF1">
    <property type="entry name" value="ENZYME, PUTATIVE (JCVI)-RELATED"/>
    <property type="match status" value="1"/>
</dbReference>
<evidence type="ECO:0000313" key="3">
    <source>
        <dbReference type="Proteomes" id="UP001430193"/>
    </source>
</evidence>
<dbReference type="Pfam" id="PF00668">
    <property type="entry name" value="Condensation"/>
    <property type="match status" value="1"/>
</dbReference>
<name>A0ABS2K9V6_9GAMM</name>
<feature type="domain" description="Condensation" evidence="1">
    <location>
        <begin position="3"/>
        <end position="212"/>
    </location>
</feature>
<dbReference type="EMBL" id="JADIKF010000015">
    <property type="protein sequence ID" value="MBM7127904.1"/>
    <property type="molecule type" value="Genomic_DNA"/>
</dbReference>
<dbReference type="Gene3D" id="3.30.559.10">
    <property type="entry name" value="Chloramphenicol acetyltransferase-like domain"/>
    <property type="match status" value="1"/>
</dbReference>
<evidence type="ECO:0000259" key="1">
    <source>
        <dbReference type="Pfam" id="PF00668"/>
    </source>
</evidence>
<dbReference type="RefSeq" id="WP_239537500.1">
    <property type="nucleotide sequence ID" value="NZ_JADIKF010000015.1"/>
</dbReference>
<proteinExistence type="predicted"/>
<dbReference type="Proteomes" id="UP001430193">
    <property type="component" value="Unassembled WGS sequence"/>
</dbReference>
<dbReference type="InterPro" id="IPR023213">
    <property type="entry name" value="CAT-like_dom_sf"/>
</dbReference>
<organism evidence="2 3">
    <name type="scientific">Dyella mobilis</name>
    <dbReference type="NCBI Taxonomy" id="1849582"/>
    <lineage>
        <taxon>Bacteria</taxon>
        <taxon>Pseudomonadati</taxon>
        <taxon>Pseudomonadota</taxon>
        <taxon>Gammaproteobacteria</taxon>
        <taxon>Lysobacterales</taxon>
        <taxon>Rhodanobacteraceae</taxon>
        <taxon>Dyella</taxon>
    </lineage>
</organism>
<dbReference type="PANTHER" id="PTHR45398">
    <property type="match status" value="1"/>
</dbReference>
<dbReference type="SUPFAM" id="SSF52777">
    <property type="entry name" value="CoA-dependent acyltransferases"/>
    <property type="match status" value="2"/>
</dbReference>
<sequence length="213" mass="23606">THEEMHAPFDLAQGPLIRARLIRLDEQEHVFLLTQHHIVSDGWSIGVLVRELNALYGAFVQGQGNPLPALTIQYPDYAAWQRQWLSGERLQAQAAYWRQRLTDAPVRLELPTDRPRPAQQSFAGAMVPIRVDSALTAGLKRLSQQHGSTLFMTVLAAWAAVLSRLSGQEDLVIGTPTANRGRAEIEPLIGFFVNTLALRMDLSQAPSVAELLA</sequence>
<accession>A0ABS2K9V6</accession>